<dbReference type="PANTHER" id="PTHR30024">
    <property type="entry name" value="ALIPHATIC SULFONATES-BINDING PROTEIN-RELATED"/>
    <property type="match status" value="1"/>
</dbReference>
<evidence type="ECO:0000256" key="2">
    <source>
        <dbReference type="ARBA" id="ARBA00010742"/>
    </source>
</evidence>
<evidence type="ECO:0000256" key="1">
    <source>
        <dbReference type="ARBA" id="ARBA00004418"/>
    </source>
</evidence>
<comment type="subcellular location">
    <subcellularLocation>
        <location evidence="1">Periplasm</location>
    </subcellularLocation>
</comment>
<keyword evidence="6" id="KW-1185">Reference proteome</keyword>
<evidence type="ECO:0000259" key="4">
    <source>
        <dbReference type="Pfam" id="PF22384"/>
    </source>
</evidence>
<dbReference type="PANTHER" id="PTHR30024:SF47">
    <property type="entry name" value="TAURINE-BINDING PERIPLASMIC PROTEIN"/>
    <property type="match status" value="1"/>
</dbReference>
<dbReference type="EMBL" id="CAJPDT010000031">
    <property type="protein sequence ID" value="CAF9922746.1"/>
    <property type="molecule type" value="Genomic_DNA"/>
</dbReference>
<sequence>MITSLQTHSIDIGIGLTEGWVAGLGKAQAERRDAPYKLVGTYVETPLCWAISTGADRKDVTGVDGLQGAKMGVSRIGSGSYVMGFVLADAHNWLSQPPTSPSSSPAPTPFNIIPLQTFARLRDAVNDGSADFFMWEHFTSKRYYDNGAIRRIGEIYTPWPSWHIVARAEIVGDERLEEVLEKLNLGVRYFEEHKEEAVRYISTELDYSAEDAREWLKTVKFAQDVRGVRASVVQETVTVLEKAGVLGPEVGVMGMIGIRRKG</sequence>
<reference evidence="5" key="1">
    <citation type="submission" date="2021-03" db="EMBL/GenBank/DDBJ databases">
        <authorList>
            <person name="Tagirdzhanova G."/>
        </authorList>
    </citation>
    <scope>NUCLEOTIDE SEQUENCE</scope>
</reference>
<evidence type="ECO:0000313" key="6">
    <source>
        <dbReference type="Proteomes" id="UP000664534"/>
    </source>
</evidence>
<dbReference type="Pfam" id="PF22384">
    <property type="entry name" value="PBP2_Ca3427_like"/>
    <property type="match status" value="1"/>
</dbReference>
<dbReference type="OrthoDB" id="1363at2759"/>
<dbReference type="InterPro" id="IPR054364">
    <property type="entry name" value="Ca3427-like_PBP2"/>
</dbReference>
<keyword evidence="3" id="KW-0732">Signal</keyword>
<proteinExistence type="inferred from homology"/>
<dbReference type="AlphaFoldDB" id="A0A8H3FKQ3"/>
<dbReference type="SUPFAM" id="SSF53850">
    <property type="entry name" value="Periplasmic binding protein-like II"/>
    <property type="match status" value="1"/>
</dbReference>
<organism evidence="5 6">
    <name type="scientific">Imshaugia aleurites</name>
    <dbReference type="NCBI Taxonomy" id="172621"/>
    <lineage>
        <taxon>Eukaryota</taxon>
        <taxon>Fungi</taxon>
        <taxon>Dikarya</taxon>
        <taxon>Ascomycota</taxon>
        <taxon>Pezizomycotina</taxon>
        <taxon>Lecanoromycetes</taxon>
        <taxon>OSLEUM clade</taxon>
        <taxon>Lecanoromycetidae</taxon>
        <taxon>Lecanorales</taxon>
        <taxon>Lecanorineae</taxon>
        <taxon>Parmeliaceae</taxon>
        <taxon>Imshaugia</taxon>
    </lineage>
</organism>
<feature type="domain" description="Ca3427-like PBP 2" evidence="4">
    <location>
        <begin position="49"/>
        <end position="155"/>
    </location>
</feature>
<evidence type="ECO:0000256" key="3">
    <source>
        <dbReference type="ARBA" id="ARBA00022729"/>
    </source>
</evidence>
<evidence type="ECO:0000313" key="5">
    <source>
        <dbReference type="EMBL" id="CAF9922746.1"/>
    </source>
</evidence>
<dbReference type="Proteomes" id="UP000664534">
    <property type="component" value="Unassembled WGS sequence"/>
</dbReference>
<name>A0A8H3FKQ3_9LECA</name>
<accession>A0A8H3FKQ3</accession>
<dbReference type="GO" id="GO:0042597">
    <property type="term" value="C:periplasmic space"/>
    <property type="evidence" value="ECO:0007669"/>
    <property type="project" value="UniProtKB-SubCell"/>
</dbReference>
<gene>
    <name evidence="5" type="ORF">IMSHALPRED_005752</name>
</gene>
<dbReference type="Gene3D" id="3.40.190.10">
    <property type="entry name" value="Periplasmic binding protein-like II"/>
    <property type="match status" value="2"/>
</dbReference>
<comment type="similarity">
    <text evidence="2">Belongs to the bacterial solute-binding protein SsuA/TauA family.</text>
</comment>
<comment type="caution">
    <text evidence="5">The sequence shown here is derived from an EMBL/GenBank/DDBJ whole genome shotgun (WGS) entry which is preliminary data.</text>
</comment>
<protein>
    <recommendedName>
        <fullName evidence="4">Ca3427-like PBP 2 domain-containing protein</fullName>
    </recommendedName>
</protein>